<dbReference type="GO" id="GO:1990281">
    <property type="term" value="C:efflux pump complex"/>
    <property type="evidence" value="ECO:0007669"/>
    <property type="project" value="TreeGrafter"/>
</dbReference>
<dbReference type="GO" id="GO:0015562">
    <property type="term" value="F:efflux transmembrane transporter activity"/>
    <property type="evidence" value="ECO:0007669"/>
    <property type="project" value="TreeGrafter"/>
</dbReference>
<dbReference type="Gene3D" id="2.40.420.20">
    <property type="match status" value="1"/>
</dbReference>
<comment type="caution">
    <text evidence="5">The sequence shown here is derived from an EMBL/GenBank/DDBJ whole genome shotgun (WGS) entry which is preliminary data.</text>
</comment>
<feature type="region of interest" description="Disordered" evidence="2">
    <location>
        <begin position="29"/>
        <end position="64"/>
    </location>
</feature>
<dbReference type="Gene3D" id="1.10.287.470">
    <property type="entry name" value="Helix hairpin bin"/>
    <property type="match status" value="1"/>
</dbReference>
<organism evidence="5 6">
    <name type="scientific">Burkholderia ubonensis</name>
    <dbReference type="NCBI Taxonomy" id="101571"/>
    <lineage>
        <taxon>Bacteria</taxon>
        <taxon>Pseudomonadati</taxon>
        <taxon>Pseudomonadota</taxon>
        <taxon>Betaproteobacteria</taxon>
        <taxon>Burkholderiales</taxon>
        <taxon>Burkholderiaceae</taxon>
        <taxon>Burkholderia</taxon>
        <taxon>Burkholderia cepacia complex</taxon>
    </lineage>
</organism>
<dbReference type="InterPro" id="IPR058627">
    <property type="entry name" value="MdtA-like_C"/>
</dbReference>
<dbReference type="PROSITE" id="PS51257">
    <property type="entry name" value="PROKAR_LIPOPROTEIN"/>
    <property type="match status" value="1"/>
</dbReference>
<feature type="domain" description="Multidrug resistance protein MdtA-like C-terminal permuted SH3" evidence="3">
    <location>
        <begin position="321"/>
        <end position="379"/>
    </location>
</feature>
<dbReference type="NCBIfam" id="TIGR01730">
    <property type="entry name" value="RND_mfp"/>
    <property type="match status" value="1"/>
</dbReference>
<dbReference type="Gene3D" id="2.40.30.170">
    <property type="match status" value="1"/>
</dbReference>
<dbReference type="Pfam" id="PF25973">
    <property type="entry name" value="BSH_CzcB"/>
    <property type="match status" value="1"/>
</dbReference>
<evidence type="ECO:0008006" key="7">
    <source>
        <dbReference type="Google" id="ProtNLM"/>
    </source>
</evidence>
<dbReference type="EMBL" id="LOZE01000032">
    <property type="protein sequence ID" value="KVM36527.1"/>
    <property type="molecule type" value="Genomic_DNA"/>
</dbReference>
<dbReference type="InterPro" id="IPR058647">
    <property type="entry name" value="BSH_CzcB-like"/>
</dbReference>
<dbReference type="Proteomes" id="UP000061665">
    <property type="component" value="Unassembled WGS sequence"/>
</dbReference>
<evidence type="ECO:0000313" key="5">
    <source>
        <dbReference type="EMBL" id="KVM36527.1"/>
    </source>
</evidence>
<evidence type="ECO:0000259" key="3">
    <source>
        <dbReference type="Pfam" id="PF25967"/>
    </source>
</evidence>
<evidence type="ECO:0000313" key="6">
    <source>
        <dbReference type="Proteomes" id="UP000061665"/>
    </source>
</evidence>
<proteinExistence type="inferred from homology"/>
<dbReference type="Pfam" id="PF25967">
    <property type="entry name" value="RND-MFP_C"/>
    <property type="match status" value="1"/>
</dbReference>
<name>A0AB73G4T4_9BURK</name>
<dbReference type="PANTHER" id="PTHR30469:SF15">
    <property type="entry name" value="HLYD FAMILY OF SECRETION PROTEINS"/>
    <property type="match status" value="1"/>
</dbReference>
<dbReference type="AlphaFoldDB" id="A0AB73G4T4"/>
<feature type="compositionally biased region" description="Low complexity" evidence="2">
    <location>
        <begin position="34"/>
        <end position="64"/>
    </location>
</feature>
<comment type="similarity">
    <text evidence="1">Belongs to the membrane fusion protein (MFP) (TC 8.A.1) family.</text>
</comment>
<dbReference type="Gene3D" id="2.40.50.100">
    <property type="match status" value="1"/>
</dbReference>
<reference evidence="5 6" key="1">
    <citation type="submission" date="2015-11" db="EMBL/GenBank/DDBJ databases">
        <title>Expanding the genomic diversity of Burkholderia species for the development of highly accurate diagnostics.</title>
        <authorList>
            <person name="Sahl J."/>
            <person name="Keim P."/>
            <person name="Wagner D."/>
        </authorList>
    </citation>
    <scope>NUCLEOTIDE SEQUENCE [LARGE SCALE GENOMIC DNA]</scope>
    <source>
        <strain evidence="5 6">MSMB2058</strain>
    </source>
</reference>
<feature type="region of interest" description="Disordered" evidence="2">
    <location>
        <begin position="400"/>
        <end position="423"/>
    </location>
</feature>
<evidence type="ECO:0000256" key="2">
    <source>
        <dbReference type="SAM" id="MobiDB-lite"/>
    </source>
</evidence>
<dbReference type="RefSeq" id="WP_059724481.1">
    <property type="nucleotide sequence ID" value="NZ_LOYI01000051.1"/>
</dbReference>
<protein>
    <recommendedName>
        <fullName evidence="7">RND efflux pump membrane fusion protein barrel-sandwich domain-containing protein</fullName>
    </recommendedName>
</protein>
<sequence>MSGARIERVVRRAAALACVAAMLASGCGPSRPSADQATNQAADQAADQATNQPTNQAAARPAASAAPGNAVLGVSVVAPELRDWVTREQASGAVAAYDEIELTAPGELPLAAVDARVGDRVRKGQVLARFDTAGLAVKRADAQAGVAEARARLAQTSAQLDGAKTLDETGSISRQDLIKAQTQEKVSAAQLAGAQARLAGIELQLRRATVRAPDDGVIATSKAIEGAVPAAGAALFTLIRGGRLEWRAQMGAGALAAIRPGQPAELVRADGGTARGVVRQVSPVLDKTTLAGIVYVDLPADAGVQAGGFVSGAIVTGRTRALTLPDSAVVARDGFHYAWTIDARHRVHPVKLVRGRAQDGRVEVVAGLRPDERVVASGAGLLGDGDTVTIVAARAAVAPDAPGAASGPAVPAPVRVAENGGAR</sequence>
<feature type="compositionally biased region" description="Low complexity" evidence="2">
    <location>
        <begin position="400"/>
        <end position="417"/>
    </location>
</feature>
<dbReference type="SUPFAM" id="SSF111369">
    <property type="entry name" value="HlyD-like secretion proteins"/>
    <property type="match status" value="1"/>
</dbReference>
<evidence type="ECO:0000259" key="4">
    <source>
        <dbReference type="Pfam" id="PF25973"/>
    </source>
</evidence>
<gene>
    <name evidence="5" type="ORF">WJ53_31215</name>
</gene>
<feature type="domain" description="CzcB-like barrel-sandwich hybrid" evidence="4">
    <location>
        <begin position="111"/>
        <end position="238"/>
    </location>
</feature>
<dbReference type="InterPro" id="IPR006143">
    <property type="entry name" value="RND_pump_MFP"/>
</dbReference>
<accession>A0AB73G4T4</accession>
<evidence type="ECO:0000256" key="1">
    <source>
        <dbReference type="ARBA" id="ARBA00009477"/>
    </source>
</evidence>
<dbReference type="PANTHER" id="PTHR30469">
    <property type="entry name" value="MULTIDRUG RESISTANCE PROTEIN MDTA"/>
    <property type="match status" value="1"/>
</dbReference>